<evidence type="ECO:0000256" key="2">
    <source>
        <dbReference type="SAM" id="Phobius"/>
    </source>
</evidence>
<name>A0A0C4EAT7_MAGP6</name>
<evidence type="ECO:0000313" key="3">
    <source>
        <dbReference type="EMBL" id="KLU91246.1"/>
    </source>
</evidence>
<feature type="transmembrane region" description="Helical" evidence="2">
    <location>
        <begin position="264"/>
        <end position="286"/>
    </location>
</feature>
<keyword evidence="2" id="KW-0812">Transmembrane</keyword>
<reference evidence="4" key="4">
    <citation type="journal article" date="2015" name="G3 (Bethesda)">
        <title>Genome sequences of three phytopathogenic species of the Magnaporthaceae family of fungi.</title>
        <authorList>
            <person name="Okagaki L.H."/>
            <person name="Nunes C.C."/>
            <person name="Sailsbery J."/>
            <person name="Clay B."/>
            <person name="Brown D."/>
            <person name="John T."/>
            <person name="Oh Y."/>
            <person name="Young N."/>
            <person name="Fitzgerald M."/>
            <person name="Haas B.J."/>
            <person name="Zeng Q."/>
            <person name="Young S."/>
            <person name="Adiconis X."/>
            <person name="Fan L."/>
            <person name="Levin J.Z."/>
            <person name="Mitchell T.K."/>
            <person name="Okubara P.A."/>
            <person name="Farman M.L."/>
            <person name="Kohn L.M."/>
            <person name="Birren B."/>
            <person name="Ma L.-J."/>
            <person name="Dean R.A."/>
        </authorList>
    </citation>
    <scope>NUCLEOTIDE SEQUENCE</scope>
    <source>
        <strain evidence="4">ATCC 64411 / 73-15</strain>
    </source>
</reference>
<gene>
    <name evidence="3" type="ORF">MAPG_09767</name>
</gene>
<evidence type="ECO:0000256" key="1">
    <source>
        <dbReference type="SAM" id="MobiDB-lite"/>
    </source>
</evidence>
<organism evidence="4 5">
    <name type="scientific">Magnaporthiopsis poae (strain ATCC 64411 / 73-15)</name>
    <name type="common">Kentucky bluegrass fungus</name>
    <name type="synonym">Magnaporthe poae</name>
    <dbReference type="NCBI Taxonomy" id="644358"/>
    <lineage>
        <taxon>Eukaryota</taxon>
        <taxon>Fungi</taxon>
        <taxon>Dikarya</taxon>
        <taxon>Ascomycota</taxon>
        <taxon>Pezizomycotina</taxon>
        <taxon>Sordariomycetes</taxon>
        <taxon>Sordariomycetidae</taxon>
        <taxon>Magnaporthales</taxon>
        <taxon>Magnaporthaceae</taxon>
        <taxon>Magnaporthiopsis</taxon>
    </lineage>
</organism>
<dbReference type="OrthoDB" id="5142214at2759"/>
<dbReference type="EnsemblFungi" id="MAPG_09767T0">
    <property type="protein sequence ID" value="MAPG_09767T0"/>
    <property type="gene ID" value="MAPG_09767"/>
</dbReference>
<feature type="compositionally biased region" description="Basic and acidic residues" evidence="1">
    <location>
        <begin position="17"/>
        <end position="43"/>
    </location>
</feature>
<dbReference type="EMBL" id="ADBL01002497">
    <property type="status" value="NOT_ANNOTATED_CDS"/>
    <property type="molecule type" value="Genomic_DNA"/>
</dbReference>
<dbReference type="EMBL" id="GL876976">
    <property type="protein sequence ID" value="KLU91246.1"/>
    <property type="molecule type" value="Genomic_DNA"/>
</dbReference>
<accession>A0A0C4EAT7</accession>
<keyword evidence="2" id="KW-1133">Transmembrane helix</keyword>
<keyword evidence="5" id="KW-1185">Reference proteome</keyword>
<feature type="region of interest" description="Disordered" evidence="1">
    <location>
        <begin position="1"/>
        <end position="51"/>
    </location>
</feature>
<reference evidence="4" key="5">
    <citation type="submission" date="2015-06" db="UniProtKB">
        <authorList>
            <consortium name="EnsemblFungi"/>
        </authorList>
    </citation>
    <scope>IDENTIFICATION</scope>
    <source>
        <strain evidence="4">ATCC 64411</strain>
    </source>
</reference>
<proteinExistence type="predicted"/>
<reference evidence="3" key="2">
    <citation type="submission" date="2010-05" db="EMBL/GenBank/DDBJ databases">
        <title>The Genome Sequence of Magnaporthe poae strain ATCC 64411.</title>
        <authorList>
            <consortium name="The Broad Institute Genome Sequencing Platform"/>
            <consortium name="Broad Institute Genome Sequencing Center for Infectious Disease"/>
            <person name="Ma L.-J."/>
            <person name="Dead R."/>
            <person name="Young S."/>
            <person name="Zeng Q."/>
            <person name="Koehrsen M."/>
            <person name="Alvarado L."/>
            <person name="Berlin A."/>
            <person name="Chapman S.B."/>
            <person name="Chen Z."/>
            <person name="Freedman E."/>
            <person name="Gellesch M."/>
            <person name="Goldberg J."/>
            <person name="Griggs A."/>
            <person name="Gujja S."/>
            <person name="Heilman E.R."/>
            <person name="Heiman D."/>
            <person name="Hepburn T."/>
            <person name="Howarth C."/>
            <person name="Jen D."/>
            <person name="Larson L."/>
            <person name="Mehta T."/>
            <person name="Neiman D."/>
            <person name="Pearson M."/>
            <person name="Roberts A."/>
            <person name="Saif S."/>
            <person name="Shea T."/>
            <person name="Shenoy N."/>
            <person name="Sisk P."/>
            <person name="Stolte C."/>
            <person name="Sykes S."/>
            <person name="Walk T."/>
            <person name="White J."/>
            <person name="Yandava C."/>
            <person name="Haas B."/>
            <person name="Nusbaum C."/>
            <person name="Birren B."/>
        </authorList>
    </citation>
    <scope>NUCLEOTIDE SEQUENCE</scope>
    <source>
        <strain evidence="3">ATCC 64411</strain>
    </source>
</reference>
<dbReference type="VEuPathDB" id="FungiDB:MAPG_09767"/>
<dbReference type="Proteomes" id="UP000011715">
    <property type="component" value="Unassembled WGS sequence"/>
</dbReference>
<keyword evidence="2" id="KW-0472">Membrane</keyword>
<dbReference type="AlphaFoldDB" id="A0A0C4EAT7"/>
<sequence length="288" mass="31417">MSTNEKQNVSPLPAVGPREDRGDKTKEIDGTGMRETDGIDSKKTPGIKGEFSPQRTLRKSVLFTSFHLLPTALAIFCLISLFLVMFSGTKLAGSADTSHGSSGAILLSDIAVVSFDGLIEQPSGYAVTFHWFMNGFGWTYPTQDSASLVYANRGPIQETQLSLPGDIFYAAGQLHGPGCDKFAAYNASHACYPAFLNRVFPDAKNGTRAGNNDDMLRYRPDREFPSDLPLSLHYIAVWLTMLALAVEAWFLLSRSRRLFSSRLVGILLLLCCRLATTTTTTTTAAATK</sequence>
<feature type="transmembrane region" description="Helical" evidence="2">
    <location>
        <begin position="232"/>
        <end position="252"/>
    </location>
</feature>
<evidence type="ECO:0000313" key="4">
    <source>
        <dbReference type="EnsemblFungi" id="MAPG_09767T0"/>
    </source>
</evidence>
<feature type="transmembrane region" description="Helical" evidence="2">
    <location>
        <begin position="61"/>
        <end position="86"/>
    </location>
</feature>
<reference evidence="3" key="3">
    <citation type="submission" date="2011-03" db="EMBL/GenBank/DDBJ databases">
        <title>Annotation of Magnaporthe poae ATCC 64411.</title>
        <authorList>
            <person name="Ma L.-J."/>
            <person name="Dead R."/>
            <person name="Young S.K."/>
            <person name="Zeng Q."/>
            <person name="Gargeya S."/>
            <person name="Fitzgerald M."/>
            <person name="Haas B."/>
            <person name="Abouelleil A."/>
            <person name="Alvarado L."/>
            <person name="Arachchi H.M."/>
            <person name="Berlin A."/>
            <person name="Brown A."/>
            <person name="Chapman S.B."/>
            <person name="Chen Z."/>
            <person name="Dunbar C."/>
            <person name="Freedman E."/>
            <person name="Gearin G."/>
            <person name="Gellesch M."/>
            <person name="Goldberg J."/>
            <person name="Griggs A."/>
            <person name="Gujja S."/>
            <person name="Heiman D."/>
            <person name="Howarth C."/>
            <person name="Larson L."/>
            <person name="Lui A."/>
            <person name="MacDonald P.J.P."/>
            <person name="Mehta T."/>
            <person name="Montmayeur A."/>
            <person name="Murphy C."/>
            <person name="Neiman D."/>
            <person name="Pearson M."/>
            <person name="Priest M."/>
            <person name="Roberts A."/>
            <person name="Saif S."/>
            <person name="Shea T."/>
            <person name="Shenoy N."/>
            <person name="Sisk P."/>
            <person name="Stolte C."/>
            <person name="Sykes S."/>
            <person name="Yandava C."/>
            <person name="Wortman J."/>
            <person name="Nusbaum C."/>
            <person name="Birren B."/>
        </authorList>
    </citation>
    <scope>NUCLEOTIDE SEQUENCE</scope>
    <source>
        <strain evidence="3">ATCC 64411</strain>
    </source>
</reference>
<feature type="compositionally biased region" description="Polar residues" evidence="1">
    <location>
        <begin position="1"/>
        <end position="10"/>
    </location>
</feature>
<evidence type="ECO:0000313" key="5">
    <source>
        <dbReference type="Proteomes" id="UP000011715"/>
    </source>
</evidence>
<reference evidence="5" key="1">
    <citation type="submission" date="2010-05" db="EMBL/GenBank/DDBJ databases">
        <title>The genome sequence of Magnaporthe poae strain ATCC 64411.</title>
        <authorList>
            <person name="Ma L.-J."/>
            <person name="Dead R."/>
            <person name="Young S."/>
            <person name="Zeng Q."/>
            <person name="Koehrsen M."/>
            <person name="Alvarado L."/>
            <person name="Berlin A."/>
            <person name="Chapman S.B."/>
            <person name="Chen Z."/>
            <person name="Freedman E."/>
            <person name="Gellesch M."/>
            <person name="Goldberg J."/>
            <person name="Griggs A."/>
            <person name="Gujja S."/>
            <person name="Heilman E.R."/>
            <person name="Heiman D."/>
            <person name="Hepburn T."/>
            <person name="Howarth C."/>
            <person name="Jen D."/>
            <person name="Larson L."/>
            <person name="Mehta T."/>
            <person name="Neiman D."/>
            <person name="Pearson M."/>
            <person name="Roberts A."/>
            <person name="Saif S."/>
            <person name="Shea T."/>
            <person name="Shenoy N."/>
            <person name="Sisk P."/>
            <person name="Stolte C."/>
            <person name="Sykes S."/>
            <person name="Walk T."/>
            <person name="White J."/>
            <person name="Yandava C."/>
            <person name="Haas B."/>
            <person name="Nusbaum C."/>
            <person name="Birren B."/>
        </authorList>
    </citation>
    <scope>NUCLEOTIDE SEQUENCE [LARGE SCALE GENOMIC DNA]</scope>
    <source>
        <strain evidence="5">ATCC 64411 / 73-15</strain>
    </source>
</reference>
<protein>
    <submittedName>
        <fullName evidence="3 4">Uncharacterized protein</fullName>
    </submittedName>
</protein>